<sequence length="133" mass="14546">MMGGVLCPPQLVPASAFRLPRLFPHPRHAARRYTTPPPQSRQHACTNPSTLHNAFQDRHSPSLWGWRSTGRNDSNTGRVATATRPPPGIELRRLRDARGTPSLRGGVLPPATRPATAVLAPHSSSVTEYCNLM</sequence>
<dbReference type="AlphaFoldDB" id="A0A5B7I6V8"/>
<evidence type="ECO:0000313" key="2">
    <source>
        <dbReference type="EMBL" id="MPC81141.1"/>
    </source>
</evidence>
<feature type="compositionally biased region" description="Polar residues" evidence="1">
    <location>
        <begin position="40"/>
        <end position="53"/>
    </location>
</feature>
<organism evidence="2 3">
    <name type="scientific">Portunus trituberculatus</name>
    <name type="common">Swimming crab</name>
    <name type="synonym">Neptunus trituberculatus</name>
    <dbReference type="NCBI Taxonomy" id="210409"/>
    <lineage>
        <taxon>Eukaryota</taxon>
        <taxon>Metazoa</taxon>
        <taxon>Ecdysozoa</taxon>
        <taxon>Arthropoda</taxon>
        <taxon>Crustacea</taxon>
        <taxon>Multicrustacea</taxon>
        <taxon>Malacostraca</taxon>
        <taxon>Eumalacostraca</taxon>
        <taxon>Eucarida</taxon>
        <taxon>Decapoda</taxon>
        <taxon>Pleocyemata</taxon>
        <taxon>Brachyura</taxon>
        <taxon>Eubrachyura</taxon>
        <taxon>Portunoidea</taxon>
        <taxon>Portunidae</taxon>
        <taxon>Portuninae</taxon>
        <taxon>Portunus</taxon>
    </lineage>
</organism>
<proteinExistence type="predicted"/>
<dbReference type="Proteomes" id="UP000324222">
    <property type="component" value="Unassembled WGS sequence"/>
</dbReference>
<evidence type="ECO:0000256" key="1">
    <source>
        <dbReference type="SAM" id="MobiDB-lite"/>
    </source>
</evidence>
<name>A0A5B7I6V8_PORTR</name>
<dbReference type="EMBL" id="VSRR010056056">
    <property type="protein sequence ID" value="MPC81141.1"/>
    <property type="molecule type" value="Genomic_DNA"/>
</dbReference>
<comment type="caution">
    <text evidence="2">The sequence shown here is derived from an EMBL/GenBank/DDBJ whole genome shotgun (WGS) entry which is preliminary data.</text>
</comment>
<evidence type="ECO:0000313" key="3">
    <source>
        <dbReference type="Proteomes" id="UP000324222"/>
    </source>
</evidence>
<reference evidence="2 3" key="1">
    <citation type="submission" date="2019-05" db="EMBL/GenBank/DDBJ databases">
        <title>Another draft genome of Portunus trituberculatus and its Hox gene families provides insights of decapod evolution.</title>
        <authorList>
            <person name="Jeong J.-H."/>
            <person name="Song I."/>
            <person name="Kim S."/>
            <person name="Choi T."/>
            <person name="Kim D."/>
            <person name="Ryu S."/>
            <person name="Kim W."/>
        </authorList>
    </citation>
    <scope>NUCLEOTIDE SEQUENCE [LARGE SCALE GENOMIC DNA]</scope>
    <source>
        <tissue evidence="2">Muscle</tissue>
    </source>
</reference>
<feature type="compositionally biased region" description="Polar residues" evidence="1">
    <location>
        <begin position="69"/>
        <end position="78"/>
    </location>
</feature>
<gene>
    <name evidence="2" type="ORF">E2C01_075742</name>
</gene>
<accession>A0A5B7I6V8</accession>
<feature type="region of interest" description="Disordered" evidence="1">
    <location>
        <begin position="28"/>
        <end position="88"/>
    </location>
</feature>
<protein>
    <submittedName>
        <fullName evidence="2">Uncharacterized protein</fullName>
    </submittedName>
</protein>
<keyword evidence="3" id="KW-1185">Reference proteome</keyword>